<keyword evidence="3" id="KW-1185">Reference proteome</keyword>
<sequence length="94" mass="10654">MVEVDTGDHVLVTGYNDPKNASGESPETISEIKIWLYPTVSDSPAGEYRRHLSFHVRGSAEWILDTGQYRWFNKAIRARFGLEHPGQWEVSCGC</sequence>
<reference evidence="2 3" key="1">
    <citation type="submission" date="2019-03" db="EMBL/GenBank/DDBJ databases">
        <title>The genome sequence of a newly discovered highly antifungal drug resistant Aspergillus species, Aspergillus tanneri NIH 1004.</title>
        <authorList>
            <person name="Mounaud S."/>
            <person name="Singh I."/>
            <person name="Joardar V."/>
            <person name="Pakala S."/>
            <person name="Pakala S."/>
            <person name="Venepally P."/>
            <person name="Hoover J."/>
            <person name="Nierman W."/>
            <person name="Chung J."/>
            <person name="Losada L."/>
        </authorList>
    </citation>
    <scope>NUCLEOTIDE SEQUENCE [LARGE SCALE GENOMIC DNA]</scope>
    <source>
        <strain evidence="2 3">NIH1004</strain>
    </source>
</reference>
<dbReference type="EMBL" id="QUQM01000004">
    <property type="protein sequence ID" value="KAA8647047.1"/>
    <property type="molecule type" value="Genomic_DNA"/>
</dbReference>
<evidence type="ECO:0000313" key="4">
    <source>
        <dbReference type="Proteomes" id="UP000324241"/>
    </source>
</evidence>
<dbReference type="VEuPathDB" id="FungiDB:EYZ11_006997"/>
<dbReference type="EMBL" id="SOSA01000259">
    <property type="protein sequence ID" value="THC93537.1"/>
    <property type="molecule type" value="Genomic_DNA"/>
</dbReference>
<dbReference type="Proteomes" id="UP000324241">
    <property type="component" value="Unassembled WGS sequence"/>
</dbReference>
<protein>
    <submittedName>
        <fullName evidence="2">Uncharacterized protein</fullName>
    </submittedName>
</protein>
<dbReference type="AlphaFoldDB" id="A0A4S3JGD5"/>
<name>A0A4S3JGD5_9EURO</name>
<gene>
    <name evidence="1" type="ORF">ATNIH1004_005730</name>
    <name evidence="2" type="ORF">EYZ11_006997</name>
</gene>
<proteinExistence type="predicted"/>
<dbReference type="RefSeq" id="XP_033426408.1">
    <property type="nucleotide sequence ID" value="XM_033570376.1"/>
</dbReference>
<organism evidence="2 3">
    <name type="scientific">Aspergillus tanneri</name>
    <dbReference type="NCBI Taxonomy" id="1220188"/>
    <lineage>
        <taxon>Eukaryota</taxon>
        <taxon>Fungi</taxon>
        <taxon>Dikarya</taxon>
        <taxon>Ascomycota</taxon>
        <taxon>Pezizomycotina</taxon>
        <taxon>Eurotiomycetes</taxon>
        <taxon>Eurotiomycetidae</taxon>
        <taxon>Eurotiales</taxon>
        <taxon>Aspergillaceae</taxon>
        <taxon>Aspergillus</taxon>
        <taxon>Aspergillus subgen. Circumdati</taxon>
    </lineage>
</organism>
<evidence type="ECO:0000313" key="2">
    <source>
        <dbReference type="EMBL" id="THC93537.1"/>
    </source>
</evidence>
<comment type="caution">
    <text evidence="2">The sequence shown here is derived from an EMBL/GenBank/DDBJ whole genome shotgun (WGS) entry which is preliminary data.</text>
</comment>
<reference evidence="1 4" key="2">
    <citation type="submission" date="2019-08" db="EMBL/GenBank/DDBJ databases">
        <title>The genome sequence of a newly discovered highly antifungal drug resistant Aspergillus species, Aspergillus tanneri NIH 1004.</title>
        <authorList>
            <person name="Mounaud S."/>
            <person name="Singh I."/>
            <person name="Joardar V."/>
            <person name="Pakala S."/>
            <person name="Pakala S."/>
            <person name="Venepally P."/>
            <person name="Chung J.K."/>
            <person name="Losada L."/>
            <person name="Nierman W.C."/>
        </authorList>
    </citation>
    <scope>NUCLEOTIDE SEQUENCE [LARGE SCALE GENOMIC DNA]</scope>
    <source>
        <strain evidence="1 4">NIH1004</strain>
    </source>
</reference>
<accession>A0A4S3JGD5</accession>
<dbReference type="Proteomes" id="UP000308092">
    <property type="component" value="Unassembled WGS sequence"/>
</dbReference>
<evidence type="ECO:0000313" key="3">
    <source>
        <dbReference type="Proteomes" id="UP000308092"/>
    </source>
</evidence>
<dbReference type="GeneID" id="54328432"/>
<evidence type="ECO:0000313" key="1">
    <source>
        <dbReference type="EMBL" id="KAA8647047.1"/>
    </source>
</evidence>
<dbReference type="STRING" id="1220188.A0A4S3JGD5"/>
<dbReference type="OrthoDB" id="21416at2759"/>